<evidence type="ECO:0008006" key="4">
    <source>
        <dbReference type="Google" id="ProtNLM"/>
    </source>
</evidence>
<evidence type="ECO:0000313" key="3">
    <source>
        <dbReference type="Proteomes" id="UP000757540"/>
    </source>
</evidence>
<proteinExistence type="predicted"/>
<feature type="transmembrane region" description="Helical" evidence="1">
    <location>
        <begin position="6"/>
        <end position="27"/>
    </location>
</feature>
<feature type="transmembrane region" description="Helical" evidence="1">
    <location>
        <begin position="79"/>
        <end position="100"/>
    </location>
</feature>
<comment type="caution">
    <text evidence="2">The sequence shown here is derived from an EMBL/GenBank/DDBJ whole genome shotgun (WGS) entry which is preliminary data.</text>
</comment>
<feature type="transmembrane region" description="Helical" evidence="1">
    <location>
        <begin position="269"/>
        <end position="296"/>
    </location>
</feature>
<gene>
    <name evidence="2" type="ORF">HDG69_003464</name>
</gene>
<keyword evidence="1" id="KW-1133">Transmembrane helix</keyword>
<evidence type="ECO:0000256" key="1">
    <source>
        <dbReference type="SAM" id="Phobius"/>
    </source>
</evidence>
<keyword evidence="3" id="KW-1185">Reference proteome</keyword>
<feature type="transmembrane region" description="Helical" evidence="1">
    <location>
        <begin position="229"/>
        <end position="249"/>
    </location>
</feature>
<name>A0ABX2A7L9_9MICO</name>
<dbReference type="RefSeq" id="WP_171785068.1">
    <property type="nucleotide sequence ID" value="NZ_BAAAML010000004.1"/>
</dbReference>
<keyword evidence="1" id="KW-0472">Membrane</keyword>
<feature type="transmembrane region" description="Helical" evidence="1">
    <location>
        <begin position="129"/>
        <end position="150"/>
    </location>
</feature>
<dbReference type="EMBL" id="JABEZU010000005">
    <property type="protein sequence ID" value="NOV98862.1"/>
    <property type="molecule type" value="Genomic_DNA"/>
</dbReference>
<feature type="transmembrane region" description="Helical" evidence="1">
    <location>
        <begin position="47"/>
        <end position="67"/>
    </location>
</feature>
<reference evidence="2 3" key="1">
    <citation type="submission" date="2020-05" db="EMBL/GenBank/DDBJ databases">
        <title>Genomic Encyclopedia of Type Strains, Phase III (KMG-III): the genomes of soil and plant-associated and newly described type strains.</title>
        <authorList>
            <person name="Whitman W."/>
        </authorList>
    </citation>
    <scope>NUCLEOTIDE SEQUENCE [LARGE SCALE GENOMIC DNA]</scope>
    <source>
        <strain evidence="2 3">KCTC 19046</strain>
    </source>
</reference>
<keyword evidence="1" id="KW-0812">Transmembrane</keyword>
<sequence>MFAGGVVAIAMVAVILPAALVGLVLWLVRRAHDDGGAPARSARRHELLVSTVATSAAVVSTVLLVAQPVVWSGWAPAPGLLQAMAPFAVALVFCSVRTVGERTWPRPRGQVRSAPLARRTVRSLGGVRLSLLLATAGGLAVVLVVCGLTADPTGRAFPTGPATVPDGGVVEGASGPYPGWPYAVPMLLGIAVAVAATLVTLRTITRRPPLHDVPPPADDAVRATSAARLLGAVQLCFGLALGLTLAVSGSAVRSGGRGLVLNGADDAGLVALGVALSVVGAAVALAAVVAAVLAAWPRPAVAPSPTKAVAA</sequence>
<dbReference type="Proteomes" id="UP000757540">
    <property type="component" value="Unassembled WGS sequence"/>
</dbReference>
<evidence type="ECO:0000313" key="2">
    <source>
        <dbReference type="EMBL" id="NOV98862.1"/>
    </source>
</evidence>
<organism evidence="2 3">
    <name type="scientific">Isoptericola halotolerans</name>
    <dbReference type="NCBI Taxonomy" id="300560"/>
    <lineage>
        <taxon>Bacteria</taxon>
        <taxon>Bacillati</taxon>
        <taxon>Actinomycetota</taxon>
        <taxon>Actinomycetes</taxon>
        <taxon>Micrococcales</taxon>
        <taxon>Promicromonosporaceae</taxon>
        <taxon>Isoptericola</taxon>
    </lineage>
</organism>
<feature type="transmembrane region" description="Helical" evidence="1">
    <location>
        <begin position="182"/>
        <end position="201"/>
    </location>
</feature>
<protein>
    <recommendedName>
        <fullName evidence="4">FtsX-like permease family protein</fullName>
    </recommendedName>
</protein>
<accession>A0ABX2A7L9</accession>